<dbReference type="PANTHER" id="PTHR36974:SF1">
    <property type="entry name" value="DOXX FAMILY MEMBRANE PROTEIN"/>
    <property type="match status" value="1"/>
</dbReference>
<evidence type="ECO:0000256" key="2">
    <source>
        <dbReference type="SAM" id="Phobius"/>
    </source>
</evidence>
<keyword evidence="2" id="KW-0472">Membrane</keyword>
<evidence type="ECO:0000313" key="4">
    <source>
        <dbReference type="Proteomes" id="UP000182740"/>
    </source>
</evidence>
<proteinExistence type="predicted"/>
<dbReference type="Proteomes" id="UP000182740">
    <property type="component" value="Unassembled WGS sequence"/>
</dbReference>
<protein>
    <submittedName>
        <fullName evidence="3">Uncharacterized membrane protein</fullName>
    </submittedName>
</protein>
<keyword evidence="2" id="KW-1133">Transmembrane helix</keyword>
<sequence>MAISHRPARVLAAVLGFMGVLHFAVPKPFDGLIPRALPGSRRAWTYGSGGAELAVATAVAVPRTRRLGGLLAALLFLGVFPGNVKMAMDARTAPLPRRAIAWARLPLQWPLIAWALKVRDDAQLARTAHASGISRSSRRSPSASSRSAGRIVRFART</sequence>
<accession>A0A1K1T900</accession>
<feature type="transmembrane region" description="Helical" evidence="2">
    <location>
        <begin position="67"/>
        <end position="88"/>
    </location>
</feature>
<dbReference type="PANTHER" id="PTHR36974">
    <property type="entry name" value="MEMBRANE PROTEIN-RELATED"/>
    <property type="match status" value="1"/>
</dbReference>
<dbReference type="AlphaFoldDB" id="A0A1K1T900"/>
<dbReference type="EMBL" id="FPJG01000006">
    <property type="protein sequence ID" value="SFW92525.1"/>
    <property type="molecule type" value="Genomic_DNA"/>
</dbReference>
<gene>
    <name evidence="3" type="ORF">SAMN04489730_8683</name>
</gene>
<organism evidence="3 4">
    <name type="scientific">Amycolatopsis australiensis</name>
    <dbReference type="NCBI Taxonomy" id="546364"/>
    <lineage>
        <taxon>Bacteria</taxon>
        <taxon>Bacillati</taxon>
        <taxon>Actinomycetota</taxon>
        <taxon>Actinomycetes</taxon>
        <taxon>Pseudonocardiales</taxon>
        <taxon>Pseudonocardiaceae</taxon>
        <taxon>Amycolatopsis</taxon>
    </lineage>
</organism>
<keyword evidence="4" id="KW-1185">Reference proteome</keyword>
<feature type="region of interest" description="Disordered" evidence="1">
    <location>
        <begin position="129"/>
        <end position="149"/>
    </location>
</feature>
<keyword evidence="2" id="KW-0812">Transmembrane</keyword>
<evidence type="ECO:0000256" key="1">
    <source>
        <dbReference type="SAM" id="MobiDB-lite"/>
    </source>
</evidence>
<name>A0A1K1T900_9PSEU</name>
<dbReference type="STRING" id="546364.SAMN04489730_8683"/>
<reference evidence="4" key="1">
    <citation type="submission" date="2016-11" db="EMBL/GenBank/DDBJ databases">
        <authorList>
            <person name="Varghese N."/>
            <person name="Submissions S."/>
        </authorList>
    </citation>
    <scope>NUCLEOTIDE SEQUENCE [LARGE SCALE GENOMIC DNA]</scope>
    <source>
        <strain evidence="4">DSM 44671</strain>
    </source>
</reference>
<feature type="compositionally biased region" description="Low complexity" evidence="1">
    <location>
        <begin position="131"/>
        <end position="149"/>
    </location>
</feature>
<evidence type="ECO:0000313" key="3">
    <source>
        <dbReference type="EMBL" id="SFW92525.1"/>
    </source>
</evidence>